<protein>
    <recommendedName>
        <fullName evidence="4">DUF2273 domain-containing protein</fullName>
    </recommendedName>
</protein>
<name>A0A7X9RMC6_9ENTE</name>
<gene>
    <name evidence="2" type="ORF">HF857_08865</name>
</gene>
<evidence type="ECO:0000313" key="3">
    <source>
        <dbReference type="Proteomes" id="UP000588071"/>
    </source>
</evidence>
<dbReference type="AlphaFoldDB" id="A0A7X9RMC6"/>
<proteinExistence type="predicted"/>
<dbReference type="RefSeq" id="WP_168931449.1">
    <property type="nucleotide sequence ID" value="NZ_JABAFV010000015.1"/>
</dbReference>
<feature type="transmembrane region" description="Helical" evidence="1">
    <location>
        <begin position="7"/>
        <end position="38"/>
    </location>
</feature>
<comment type="caution">
    <text evidence="2">The sequence shown here is derived from an EMBL/GenBank/DDBJ whole genome shotgun (WGS) entry which is preliminary data.</text>
</comment>
<sequence>MYKRNILLGLLIGLGVAMVASPTTILFIAIVAMLLLILDFDEYHLNDILKGADQHGKNHSNIKAR</sequence>
<evidence type="ECO:0008006" key="4">
    <source>
        <dbReference type="Google" id="ProtNLM"/>
    </source>
</evidence>
<dbReference type="Proteomes" id="UP000588071">
    <property type="component" value="Unassembled WGS sequence"/>
</dbReference>
<accession>A0A7X9RMC6</accession>
<organism evidence="2 3">
    <name type="scientific">Enterococcus cecorum</name>
    <dbReference type="NCBI Taxonomy" id="44008"/>
    <lineage>
        <taxon>Bacteria</taxon>
        <taxon>Bacillati</taxon>
        <taxon>Bacillota</taxon>
        <taxon>Bacilli</taxon>
        <taxon>Lactobacillales</taxon>
        <taxon>Enterococcaceae</taxon>
        <taxon>Enterococcus</taxon>
    </lineage>
</organism>
<evidence type="ECO:0000313" key="2">
    <source>
        <dbReference type="EMBL" id="NME50324.1"/>
    </source>
</evidence>
<reference evidence="2 3" key="1">
    <citation type="submission" date="2020-04" db="EMBL/GenBank/DDBJ databases">
        <authorList>
            <person name="Hitch T.C.A."/>
            <person name="Wylensek D."/>
            <person name="Clavel T."/>
        </authorList>
    </citation>
    <scope>NUCLEOTIDE SEQUENCE [LARGE SCALE GENOMIC DNA]</scope>
    <source>
        <strain evidence="2 3">WCA-380-WT-3C</strain>
    </source>
</reference>
<dbReference type="EMBL" id="JABAFV010000015">
    <property type="protein sequence ID" value="NME50324.1"/>
    <property type="molecule type" value="Genomic_DNA"/>
</dbReference>
<keyword evidence="1" id="KW-0812">Transmembrane</keyword>
<evidence type="ECO:0000256" key="1">
    <source>
        <dbReference type="SAM" id="Phobius"/>
    </source>
</evidence>
<keyword evidence="1" id="KW-0472">Membrane</keyword>
<keyword evidence="1" id="KW-1133">Transmembrane helix</keyword>